<dbReference type="EMBL" id="OW240918">
    <property type="protein sequence ID" value="CAH2307634.1"/>
    <property type="molecule type" value="Genomic_DNA"/>
</dbReference>
<accession>A0AAD1SQN0</accession>
<evidence type="ECO:0000313" key="2">
    <source>
        <dbReference type="EMBL" id="CAH2307634.1"/>
    </source>
</evidence>
<evidence type="ECO:0000256" key="1">
    <source>
        <dbReference type="SAM" id="MobiDB-lite"/>
    </source>
</evidence>
<reference evidence="2" key="1">
    <citation type="submission" date="2022-03" db="EMBL/GenBank/DDBJ databases">
        <authorList>
            <person name="Alioto T."/>
            <person name="Alioto T."/>
            <person name="Gomez Garrido J."/>
        </authorList>
    </citation>
    <scope>NUCLEOTIDE SEQUENCE</scope>
</reference>
<sequence>MAEVNTTFKQSLLTNHMPHQETMKRLDDIFNCFWERLWERQKAARPAQHTPQITGVRGRMQRESTHLPPL</sequence>
<gene>
    <name evidence="2" type="ORF">PECUL_23A050233</name>
</gene>
<dbReference type="AlphaFoldDB" id="A0AAD1SQN0"/>
<feature type="compositionally biased region" description="Basic and acidic residues" evidence="1">
    <location>
        <begin position="60"/>
        <end position="70"/>
    </location>
</feature>
<evidence type="ECO:0000313" key="3">
    <source>
        <dbReference type="Proteomes" id="UP001295444"/>
    </source>
</evidence>
<keyword evidence="3" id="KW-1185">Reference proteome</keyword>
<protein>
    <submittedName>
        <fullName evidence="2">Uncharacterized protein</fullName>
    </submittedName>
</protein>
<proteinExistence type="predicted"/>
<feature type="region of interest" description="Disordered" evidence="1">
    <location>
        <begin position="44"/>
        <end position="70"/>
    </location>
</feature>
<name>A0AAD1SQN0_PELCU</name>
<dbReference type="Proteomes" id="UP001295444">
    <property type="component" value="Chromosome 07"/>
</dbReference>
<organism evidence="2 3">
    <name type="scientific">Pelobates cultripes</name>
    <name type="common">Western spadefoot toad</name>
    <dbReference type="NCBI Taxonomy" id="61616"/>
    <lineage>
        <taxon>Eukaryota</taxon>
        <taxon>Metazoa</taxon>
        <taxon>Chordata</taxon>
        <taxon>Craniata</taxon>
        <taxon>Vertebrata</taxon>
        <taxon>Euteleostomi</taxon>
        <taxon>Amphibia</taxon>
        <taxon>Batrachia</taxon>
        <taxon>Anura</taxon>
        <taxon>Pelobatoidea</taxon>
        <taxon>Pelobatidae</taxon>
        <taxon>Pelobates</taxon>
    </lineage>
</organism>